<sequence length="567" mass="64358">MKKLLSALLIALLLPTMMLMSACNDASKTSDDKLSFDYTTNFQYYYSNLNGINFPVTKSEKGYYVFLPNNYLYYIDRKSQAATPLCNKPNCSHNSVDCNAYFNLFVNASGESANIVQYYDGNLYIVVKDEDAMGNFLGNILYKVTPDGSTREKLIEFKDGISHWLIHKGYFYFSQDKFADDIDSSSVYDSFSIKRYKINNIKSKPEEIFNSKNYSDNLRGTFQFTAYDDYIYVPVLPISEDEIKKQEESGKVTVSTYQEFYSININTIKINQIRNDEGDVCSPFFYNGQLTYLIDNSDTNGKFKYFTSELDGSNPKLLTEMNYGDNLFANESQLYLQNFSEDTDENAATESDGDNVKSLDASFNEKSSFLIPFECSVLNIPQDSDCFIFVQQVDNMNCEIYFVDKSKTESLSGQTVEYKTLLSSVNVEGENNNALSQVDENEKIDTNDNELKNVFENTQNKLYKISTSYDKTLSDEVNSGFSVTLSWAGDGGNYTGNFQILKFKTAANAEKFVKENPLSFVNGQYVAFVSVDKIPVEIKDMLVSIIRNEPISPINSTDFGGEIYSFN</sequence>
<protein>
    <recommendedName>
        <fullName evidence="4">DUF5050 domain-containing protein</fullName>
    </recommendedName>
</protein>
<reference evidence="2" key="1">
    <citation type="journal article" date="2018" name="Environ. Microbiol.">
        <title>Sporulation capability and amylosome conservation among diverse human colonic and rumen isolates of the keystone starch-degrader Ruminococcus bromii.</title>
        <authorList>
            <person name="Mukhopadhya I."/>
            <person name="Morais S."/>
            <person name="Laverde-Gomez J."/>
            <person name="Sheridan P.O."/>
            <person name="Walker A.W."/>
            <person name="Kelly W."/>
            <person name="Klieve A.V."/>
            <person name="Ouwerkerk D."/>
            <person name="Duncan S.H."/>
            <person name="Louis P."/>
            <person name="Koropatkin N."/>
            <person name="Cockburn D."/>
            <person name="Kibler R."/>
            <person name="Cooper P.J."/>
            <person name="Sandoval C."/>
            <person name="Crost E."/>
            <person name="Juge N."/>
            <person name="Bayer E.A."/>
            <person name="Flint H.J."/>
        </authorList>
    </citation>
    <scope>NUCLEOTIDE SEQUENCE [LARGE SCALE GENOMIC DNA]</scope>
    <source>
        <strain evidence="2">ATCC 27255</strain>
    </source>
</reference>
<gene>
    <name evidence="2" type="ORF">RBATCC27255_01117</name>
</gene>
<feature type="signal peptide" evidence="1">
    <location>
        <begin position="1"/>
        <end position="22"/>
    </location>
</feature>
<evidence type="ECO:0000313" key="2">
    <source>
        <dbReference type="EMBL" id="PKD29697.1"/>
    </source>
</evidence>
<proteinExistence type="predicted"/>
<organism evidence="2 3">
    <name type="scientific">Ruminococcus bromii</name>
    <dbReference type="NCBI Taxonomy" id="40518"/>
    <lineage>
        <taxon>Bacteria</taxon>
        <taxon>Bacillati</taxon>
        <taxon>Bacillota</taxon>
        <taxon>Clostridia</taxon>
        <taxon>Eubacteriales</taxon>
        <taxon>Oscillospiraceae</taxon>
        <taxon>Ruminococcus</taxon>
    </lineage>
</organism>
<dbReference type="PROSITE" id="PS51257">
    <property type="entry name" value="PROKAR_LIPOPROTEIN"/>
    <property type="match status" value="1"/>
</dbReference>
<comment type="caution">
    <text evidence="2">The sequence shown here is derived from an EMBL/GenBank/DDBJ whole genome shotgun (WGS) entry which is preliminary data.</text>
</comment>
<dbReference type="RefSeq" id="WP_101029124.1">
    <property type="nucleotide sequence ID" value="NZ_CABMMZ010000054.1"/>
</dbReference>
<accession>A0A2N0URT3</accession>
<dbReference type="AlphaFoldDB" id="A0A2N0URT3"/>
<evidence type="ECO:0000256" key="1">
    <source>
        <dbReference type="SAM" id="SignalP"/>
    </source>
</evidence>
<dbReference type="Proteomes" id="UP000233425">
    <property type="component" value="Unassembled WGS sequence"/>
</dbReference>
<feature type="chain" id="PRO_5015000518" description="DUF5050 domain-containing protein" evidence="1">
    <location>
        <begin position="23"/>
        <end position="567"/>
    </location>
</feature>
<keyword evidence="1" id="KW-0732">Signal</keyword>
<keyword evidence="3" id="KW-1185">Reference proteome</keyword>
<evidence type="ECO:0000313" key="3">
    <source>
        <dbReference type="Proteomes" id="UP000233425"/>
    </source>
</evidence>
<evidence type="ECO:0008006" key="4">
    <source>
        <dbReference type="Google" id="ProtNLM"/>
    </source>
</evidence>
<dbReference type="EMBL" id="NNSR01000054">
    <property type="protein sequence ID" value="PKD29697.1"/>
    <property type="molecule type" value="Genomic_DNA"/>
</dbReference>
<name>A0A2N0URT3_9FIRM</name>